<dbReference type="EMBL" id="SWLB01000016">
    <property type="protein sequence ID" value="KAF3328343.1"/>
    <property type="molecule type" value="Genomic_DNA"/>
</dbReference>
<dbReference type="AlphaFoldDB" id="A0A833R140"/>
<proteinExistence type="predicted"/>
<evidence type="ECO:0000313" key="4">
    <source>
        <dbReference type="EMBL" id="KAF3328343.1"/>
    </source>
</evidence>
<evidence type="ECO:0000313" key="5">
    <source>
        <dbReference type="Proteomes" id="UP000623129"/>
    </source>
</evidence>
<gene>
    <name evidence="4" type="ORF">FCM35_KLT06949</name>
</gene>
<dbReference type="SMART" id="SM00320">
    <property type="entry name" value="WD40"/>
    <property type="match status" value="2"/>
</dbReference>
<dbReference type="InterPro" id="IPR015943">
    <property type="entry name" value="WD40/YVTN_repeat-like_dom_sf"/>
</dbReference>
<evidence type="ECO:0000256" key="2">
    <source>
        <dbReference type="ARBA" id="ARBA00022737"/>
    </source>
</evidence>
<feature type="repeat" description="WD" evidence="3">
    <location>
        <begin position="24"/>
        <end position="66"/>
    </location>
</feature>
<dbReference type="PROSITE" id="PS50294">
    <property type="entry name" value="WD_REPEATS_REGION"/>
    <property type="match status" value="1"/>
</dbReference>
<dbReference type="Gene3D" id="2.130.10.10">
    <property type="entry name" value="YVTN repeat-like/Quinoprotein amine dehydrogenase"/>
    <property type="match status" value="1"/>
</dbReference>
<dbReference type="Pfam" id="PF00400">
    <property type="entry name" value="WD40"/>
    <property type="match status" value="2"/>
</dbReference>
<feature type="repeat" description="WD" evidence="3">
    <location>
        <begin position="69"/>
        <end position="102"/>
    </location>
</feature>
<dbReference type="PROSITE" id="PS50082">
    <property type="entry name" value="WD_REPEATS_2"/>
    <property type="match status" value="2"/>
</dbReference>
<keyword evidence="1 3" id="KW-0853">WD repeat</keyword>
<dbReference type="Proteomes" id="UP000623129">
    <property type="component" value="Unassembled WGS sequence"/>
</dbReference>
<comment type="caution">
    <text evidence="4">The sequence shown here is derived from an EMBL/GenBank/DDBJ whole genome shotgun (WGS) entry which is preliminary data.</text>
</comment>
<evidence type="ECO:0000256" key="1">
    <source>
        <dbReference type="ARBA" id="ARBA00022574"/>
    </source>
</evidence>
<protein>
    <submittedName>
        <fullName evidence="4">WD-40 repeat-containing protein MSI4</fullName>
    </submittedName>
</protein>
<dbReference type="InterPro" id="IPR036322">
    <property type="entry name" value="WD40_repeat_dom_sf"/>
</dbReference>
<reference evidence="4" key="1">
    <citation type="submission" date="2020-01" db="EMBL/GenBank/DDBJ databases">
        <title>Genome sequence of Kobresia littledalei, the first chromosome-level genome in the family Cyperaceae.</title>
        <authorList>
            <person name="Qu G."/>
        </authorList>
    </citation>
    <scope>NUCLEOTIDE SEQUENCE</scope>
    <source>
        <strain evidence="4">C.B.Clarke</strain>
        <tissue evidence="4">Leaf</tissue>
    </source>
</reference>
<evidence type="ECO:0000256" key="3">
    <source>
        <dbReference type="PROSITE-ProRule" id="PRU00221"/>
    </source>
</evidence>
<dbReference type="InterPro" id="IPR050459">
    <property type="entry name" value="WD_repeat_RBAP46/RBAP48/MSI1"/>
</dbReference>
<dbReference type="PANTHER" id="PTHR22850">
    <property type="entry name" value="WD40 REPEAT FAMILY"/>
    <property type="match status" value="1"/>
</dbReference>
<sequence length="130" mass="14319">MWSLKDTGTILELSSSKLTPRRVFRGHDATVVDIKFRPSSTQEFCSVSDDSCLILWDARSGNAPVVKVEKAHDGYLKCVDWNAQNEDLILTGSADQTVRLFDRRNLTAGGVASPIRKFEGHVAPVTTVQA</sequence>
<organism evidence="4 5">
    <name type="scientific">Carex littledalei</name>
    <dbReference type="NCBI Taxonomy" id="544730"/>
    <lineage>
        <taxon>Eukaryota</taxon>
        <taxon>Viridiplantae</taxon>
        <taxon>Streptophyta</taxon>
        <taxon>Embryophyta</taxon>
        <taxon>Tracheophyta</taxon>
        <taxon>Spermatophyta</taxon>
        <taxon>Magnoliopsida</taxon>
        <taxon>Liliopsida</taxon>
        <taxon>Poales</taxon>
        <taxon>Cyperaceae</taxon>
        <taxon>Cyperoideae</taxon>
        <taxon>Cariceae</taxon>
        <taxon>Carex</taxon>
        <taxon>Carex subgen. Euthyceras</taxon>
    </lineage>
</organism>
<dbReference type="InterPro" id="IPR001680">
    <property type="entry name" value="WD40_rpt"/>
</dbReference>
<keyword evidence="2" id="KW-0677">Repeat</keyword>
<accession>A0A833R140</accession>
<keyword evidence="5" id="KW-1185">Reference proteome</keyword>
<dbReference type="OrthoDB" id="427795at2759"/>
<dbReference type="SUPFAM" id="SSF50978">
    <property type="entry name" value="WD40 repeat-like"/>
    <property type="match status" value="1"/>
</dbReference>
<name>A0A833R140_9POAL</name>